<dbReference type="InterPro" id="IPR032640">
    <property type="entry name" value="AMPK1_CBM"/>
</dbReference>
<comment type="similarity">
    <text evidence="1">Belongs to the 5'-AMP-activated protein kinase beta subunit family.</text>
</comment>
<dbReference type="SUPFAM" id="SSF81296">
    <property type="entry name" value="E set domains"/>
    <property type="match status" value="1"/>
</dbReference>
<evidence type="ECO:0000313" key="4">
    <source>
        <dbReference type="Proteomes" id="UP000031278"/>
    </source>
</evidence>
<accession>A0A0B9GZJ7</accession>
<gene>
    <name evidence="3" type="ORF">RJ45_19255</name>
</gene>
<dbReference type="Gene3D" id="2.60.40.10">
    <property type="entry name" value="Immunoglobulins"/>
    <property type="match status" value="1"/>
</dbReference>
<dbReference type="InterPro" id="IPR050827">
    <property type="entry name" value="CRP1_MDG1_kinase"/>
</dbReference>
<organism evidence="3 4">
    <name type="scientific">Photobacterium gaetbulicola</name>
    <dbReference type="NCBI Taxonomy" id="1295392"/>
    <lineage>
        <taxon>Bacteria</taxon>
        <taxon>Pseudomonadati</taxon>
        <taxon>Pseudomonadota</taxon>
        <taxon>Gammaproteobacteria</taxon>
        <taxon>Vibrionales</taxon>
        <taxon>Vibrionaceae</taxon>
        <taxon>Photobacterium</taxon>
    </lineage>
</organism>
<dbReference type="RefSeq" id="WP_039466074.1">
    <property type="nucleotide sequence ID" value="NZ_JWLZ01000185.1"/>
</dbReference>
<dbReference type="Pfam" id="PF16561">
    <property type="entry name" value="AMPK1_CBM"/>
    <property type="match status" value="1"/>
</dbReference>
<evidence type="ECO:0000256" key="1">
    <source>
        <dbReference type="ARBA" id="ARBA00010926"/>
    </source>
</evidence>
<dbReference type="AlphaFoldDB" id="A0A0B9GZJ7"/>
<dbReference type="PANTHER" id="PTHR10343:SF84">
    <property type="entry name" value="5'-AMP-ACTIVATED PROTEIN KINASE SUBUNIT BETA-1"/>
    <property type="match status" value="1"/>
</dbReference>
<name>A0A0B9GZJ7_9GAMM</name>
<dbReference type="EMBL" id="JWLZ01000185">
    <property type="protein sequence ID" value="KHT62062.1"/>
    <property type="molecule type" value="Genomic_DNA"/>
</dbReference>
<evidence type="ECO:0000259" key="2">
    <source>
        <dbReference type="Pfam" id="PF16561"/>
    </source>
</evidence>
<feature type="domain" description="AMP-activated protein kinase glycogen-binding" evidence="2">
    <location>
        <begin position="14"/>
        <end position="90"/>
    </location>
</feature>
<reference evidence="3 4" key="1">
    <citation type="submission" date="2014-12" db="EMBL/GenBank/DDBJ databases">
        <title>Genome sequencing of Photobacterium gaetbulicola AD005a.</title>
        <authorList>
            <person name="Adrian T.G.S."/>
            <person name="Chan K.G."/>
        </authorList>
    </citation>
    <scope>NUCLEOTIDE SEQUENCE [LARGE SCALE GENOMIC DNA]</scope>
    <source>
        <strain evidence="3 4">AD005a</strain>
    </source>
</reference>
<sequence length="101" mass="11631">MIKKRFFKTKDEVEITFEWPQADSMTETVAVSGDFTQWQATPMKLNKKKIFSLKLRLPKGGQYQFRYLINGSTWENDPNADDYIHNGFGSDNGLLSTHSGH</sequence>
<dbReference type="PANTHER" id="PTHR10343">
    <property type="entry name" value="5'-AMP-ACTIVATED PROTEIN KINASE , BETA SUBUNIT"/>
    <property type="match status" value="1"/>
</dbReference>
<proteinExistence type="inferred from homology"/>
<comment type="caution">
    <text evidence="3">The sequence shown here is derived from an EMBL/GenBank/DDBJ whole genome shotgun (WGS) entry which is preliminary data.</text>
</comment>
<evidence type="ECO:0000313" key="3">
    <source>
        <dbReference type="EMBL" id="KHT62062.1"/>
    </source>
</evidence>
<dbReference type="InterPro" id="IPR014756">
    <property type="entry name" value="Ig_E-set"/>
</dbReference>
<protein>
    <submittedName>
        <fullName evidence="3">1,4-alpha-glucan branching protein</fullName>
    </submittedName>
</protein>
<dbReference type="CDD" id="cd07184">
    <property type="entry name" value="E_set_Isoamylase_like_N"/>
    <property type="match status" value="1"/>
</dbReference>
<dbReference type="InterPro" id="IPR013783">
    <property type="entry name" value="Ig-like_fold"/>
</dbReference>
<dbReference type="Proteomes" id="UP000031278">
    <property type="component" value="Unassembled WGS sequence"/>
</dbReference>